<evidence type="ECO:0000256" key="1">
    <source>
        <dbReference type="ARBA" id="ARBA00004236"/>
    </source>
</evidence>
<dbReference type="GO" id="GO:0006508">
    <property type="term" value="P:proteolysis"/>
    <property type="evidence" value="ECO:0007669"/>
    <property type="project" value="UniProtKB-KW"/>
</dbReference>
<dbReference type="NCBIfam" id="NF008745">
    <property type="entry name" value="PRK11778.1"/>
    <property type="match status" value="1"/>
</dbReference>
<evidence type="ECO:0000256" key="10">
    <source>
        <dbReference type="SAM" id="MobiDB-lite"/>
    </source>
</evidence>
<dbReference type="Gene3D" id="3.90.226.10">
    <property type="entry name" value="2-enoyl-CoA Hydratase, Chain A, domain 1"/>
    <property type="match status" value="1"/>
</dbReference>
<dbReference type="InterPro" id="IPR002142">
    <property type="entry name" value="Peptidase_S49"/>
</dbReference>
<feature type="compositionally biased region" description="Low complexity" evidence="10">
    <location>
        <begin position="81"/>
        <end position="90"/>
    </location>
</feature>
<feature type="transmembrane region" description="Helical" evidence="11">
    <location>
        <begin position="151"/>
        <end position="174"/>
    </location>
</feature>
<protein>
    <submittedName>
        <fullName evidence="14">Uncharacterized protein</fullName>
    </submittedName>
</protein>
<keyword evidence="6" id="KW-0378">Hydrolase</keyword>
<comment type="subcellular location">
    <subcellularLocation>
        <location evidence="1">Cell membrane</location>
    </subcellularLocation>
</comment>
<organism evidence="14 15">
    <name type="scientific">Cymbomonas tetramitiformis</name>
    <dbReference type="NCBI Taxonomy" id="36881"/>
    <lineage>
        <taxon>Eukaryota</taxon>
        <taxon>Viridiplantae</taxon>
        <taxon>Chlorophyta</taxon>
        <taxon>Pyramimonadophyceae</taxon>
        <taxon>Pyramimonadales</taxon>
        <taxon>Pyramimonadaceae</taxon>
        <taxon>Cymbomonas</taxon>
    </lineage>
</organism>
<dbReference type="PANTHER" id="PTHR42987:SF4">
    <property type="entry name" value="PROTEASE SOHB-RELATED"/>
    <property type="match status" value="1"/>
</dbReference>
<dbReference type="InterPro" id="IPR047272">
    <property type="entry name" value="S49_SppA_C"/>
</dbReference>
<keyword evidence="15" id="KW-1185">Reference proteome</keyword>
<feature type="compositionally biased region" description="Polar residues" evidence="10">
    <location>
        <begin position="71"/>
        <end position="80"/>
    </location>
</feature>
<keyword evidence="8 11" id="KW-1133">Transmembrane helix</keyword>
<dbReference type="EMBL" id="LGRX02034363">
    <property type="protein sequence ID" value="KAK3237996.1"/>
    <property type="molecule type" value="Genomic_DNA"/>
</dbReference>
<dbReference type="GO" id="GO:0004252">
    <property type="term" value="F:serine-type endopeptidase activity"/>
    <property type="evidence" value="ECO:0007669"/>
    <property type="project" value="InterPro"/>
</dbReference>
<feature type="compositionally biased region" description="Basic and acidic residues" evidence="10">
    <location>
        <begin position="295"/>
        <end position="308"/>
    </location>
</feature>
<dbReference type="GO" id="GO:0005886">
    <property type="term" value="C:plasma membrane"/>
    <property type="evidence" value="ECO:0007669"/>
    <property type="project" value="UniProtKB-SubCell"/>
</dbReference>
<dbReference type="Proteomes" id="UP001190700">
    <property type="component" value="Unassembled WGS sequence"/>
</dbReference>
<dbReference type="InterPro" id="IPR013703">
    <property type="entry name" value="Peptidase_S49_N_proteobac"/>
</dbReference>
<comment type="similarity">
    <text evidence="2">Belongs to the peptidase S49 family.</text>
</comment>
<dbReference type="SUPFAM" id="SSF52096">
    <property type="entry name" value="ClpP/crotonase"/>
    <property type="match status" value="1"/>
</dbReference>
<dbReference type="CDD" id="cd07023">
    <property type="entry name" value="S49_Sppa_N_C"/>
    <property type="match status" value="1"/>
</dbReference>
<evidence type="ECO:0000259" key="13">
    <source>
        <dbReference type="Pfam" id="PF08496"/>
    </source>
</evidence>
<dbReference type="Pfam" id="PF08496">
    <property type="entry name" value="Peptidase_S49_N"/>
    <property type="match status" value="1"/>
</dbReference>
<keyword evidence="9 11" id="KW-0472">Membrane</keyword>
<gene>
    <name evidence="14" type="ORF">CYMTET_51959</name>
</gene>
<sequence>MTVPMSLGRNMFPLVSSARPVKSTPLDSATFRENSKVAVSRRGCAAVPLRPLFPRKHLHLRRKPIAHASNKAGNNPAQVQSETAETSKTSETTRADLKRLQLGTVGGAVSFLASEGSSYAMEMEPMELVKSASSSVWEGAMGVMTSDLWVYFLKTVIAWGVPVGSVGILVLFALSSNKKKEPNQSGGGSPFMFGQKKPGPKEYLTIERLNERLSSYDYSFRKASDGERTALENSKQEERTLKWGINSKAFTESLSLEQLEKIDTLEKRFATKEEQLKLALDVASKELRKIAADAIKPSDENKESDGDAKSSGGMFGMGGGKKEKQLKKISELVSSQMSIEQDYIAAVSKILNSKQATSFQRLLKSKECPGFGVSVFNAGAAKEVPHVYVVTFNGDVQASQAAQLRQEVTAVLRNASADRGDELVLVLNTGGGTVTGYGLAAAQLMRVKDAGIKLTICVEQVAASGGYMMACTADRLVASPFAVLGSIGVISEQPNVYERLKKEGVEFQTVTAGKFKRTLTPFKKPTKEDFDKQKDDIESILLLFKSFVAENRPKLDIDNVATGETWFGKDALERNLVDELITTDDVLLQKLDSGAEIFSVKFGVKTNPLSQALQGASLDAQPQNLRGMLLTWLLQGDGRPTSFPRGNNYNQPYLLDPIPLPRAESSAVETDDVWF</sequence>
<dbReference type="AlphaFoldDB" id="A0AAE0ERJ9"/>
<reference evidence="14 15" key="1">
    <citation type="journal article" date="2015" name="Genome Biol. Evol.">
        <title>Comparative Genomics of a Bacterivorous Green Alga Reveals Evolutionary Causalities and Consequences of Phago-Mixotrophic Mode of Nutrition.</title>
        <authorList>
            <person name="Burns J.A."/>
            <person name="Paasch A."/>
            <person name="Narechania A."/>
            <person name="Kim E."/>
        </authorList>
    </citation>
    <scope>NUCLEOTIDE SEQUENCE [LARGE SCALE GENOMIC DNA]</scope>
    <source>
        <strain evidence="14 15">PLY_AMNH</strain>
    </source>
</reference>
<feature type="domain" description="Peptidase S49" evidence="12">
    <location>
        <begin position="448"/>
        <end position="588"/>
    </location>
</feature>
<dbReference type="Pfam" id="PF01343">
    <property type="entry name" value="Peptidase_S49"/>
    <property type="match status" value="1"/>
</dbReference>
<feature type="region of interest" description="Disordered" evidence="10">
    <location>
        <begin position="295"/>
        <end position="322"/>
    </location>
</feature>
<accession>A0AAE0ERJ9</accession>
<dbReference type="PANTHER" id="PTHR42987">
    <property type="entry name" value="PEPTIDASE S49"/>
    <property type="match status" value="1"/>
</dbReference>
<evidence type="ECO:0000256" key="3">
    <source>
        <dbReference type="ARBA" id="ARBA00022475"/>
    </source>
</evidence>
<keyword evidence="5 11" id="KW-0812">Transmembrane</keyword>
<feature type="region of interest" description="Disordered" evidence="10">
    <location>
        <begin position="66"/>
        <end position="95"/>
    </location>
</feature>
<keyword evidence="7" id="KW-0720">Serine protease</keyword>
<comment type="caution">
    <text evidence="14">The sequence shown here is derived from an EMBL/GenBank/DDBJ whole genome shotgun (WGS) entry which is preliminary data.</text>
</comment>
<evidence type="ECO:0000256" key="6">
    <source>
        <dbReference type="ARBA" id="ARBA00022801"/>
    </source>
</evidence>
<evidence type="ECO:0000256" key="4">
    <source>
        <dbReference type="ARBA" id="ARBA00022670"/>
    </source>
</evidence>
<proteinExistence type="inferred from homology"/>
<keyword evidence="3" id="KW-1003">Cell membrane</keyword>
<evidence type="ECO:0000256" key="7">
    <source>
        <dbReference type="ARBA" id="ARBA00022825"/>
    </source>
</evidence>
<evidence type="ECO:0000256" key="11">
    <source>
        <dbReference type="SAM" id="Phobius"/>
    </source>
</evidence>
<evidence type="ECO:0000313" key="14">
    <source>
        <dbReference type="EMBL" id="KAK3237996.1"/>
    </source>
</evidence>
<feature type="domain" description="Peptidase S49 N-terminal proteobacteria" evidence="13">
    <location>
        <begin position="353"/>
        <end position="444"/>
    </location>
</feature>
<name>A0AAE0ERJ9_9CHLO</name>
<evidence type="ECO:0000256" key="8">
    <source>
        <dbReference type="ARBA" id="ARBA00022989"/>
    </source>
</evidence>
<evidence type="ECO:0000259" key="12">
    <source>
        <dbReference type="Pfam" id="PF01343"/>
    </source>
</evidence>
<keyword evidence="4" id="KW-0645">Protease</keyword>
<dbReference type="Gene3D" id="6.20.330.10">
    <property type="match status" value="1"/>
</dbReference>
<evidence type="ECO:0000256" key="5">
    <source>
        <dbReference type="ARBA" id="ARBA00022692"/>
    </source>
</evidence>
<dbReference type="InterPro" id="IPR029045">
    <property type="entry name" value="ClpP/crotonase-like_dom_sf"/>
</dbReference>
<evidence type="ECO:0000256" key="9">
    <source>
        <dbReference type="ARBA" id="ARBA00023136"/>
    </source>
</evidence>
<evidence type="ECO:0000313" key="15">
    <source>
        <dbReference type="Proteomes" id="UP001190700"/>
    </source>
</evidence>
<evidence type="ECO:0000256" key="2">
    <source>
        <dbReference type="ARBA" id="ARBA00008683"/>
    </source>
</evidence>